<keyword evidence="9" id="KW-0378">Hydrolase</keyword>
<dbReference type="FunFam" id="2.60.40.1730:FF:000012">
    <property type="entry name" value="Aminopeptidase N"/>
    <property type="match status" value="1"/>
</dbReference>
<comment type="cofactor">
    <cofactor evidence="18">
        <name>Zn(2+)</name>
        <dbReference type="ChEBI" id="CHEBI:29105"/>
    </cofactor>
    <text evidence="18">Binds 1 zinc ion per subunit.</text>
</comment>
<evidence type="ECO:0008006" key="26">
    <source>
        <dbReference type="Google" id="ProtNLM"/>
    </source>
</evidence>
<reference evidence="24" key="1">
    <citation type="submission" date="2021-02" db="EMBL/GenBank/DDBJ databases">
        <authorList>
            <person name="Nowell W R."/>
        </authorList>
    </citation>
    <scope>NUCLEOTIDE SEQUENCE</scope>
</reference>
<evidence type="ECO:0000256" key="6">
    <source>
        <dbReference type="ARBA" id="ARBA00022670"/>
    </source>
</evidence>
<dbReference type="InterPro" id="IPR001930">
    <property type="entry name" value="Peptidase_M1"/>
</dbReference>
<evidence type="ECO:0000256" key="3">
    <source>
        <dbReference type="ARBA" id="ARBA00010136"/>
    </source>
</evidence>
<dbReference type="FunFam" id="1.10.390.10:FF:000006">
    <property type="entry name" value="Puromycin-sensitive aminopeptidase"/>
    <property type="match status" value="1"/>
</dbReference>
<evidence type="ECO:0000256" key="15">
    <source>
        <dbReference type="ARBA" id="ARBA00023157"/>
    </source>
</evidence>
<dbReference type="Proteomes" id="UP000663868">
    <property type="component" value="Unassembled WGS sequence"/>
</dbReference>
<keyword evidence="15" id="KW-1015">Disulfide bond</keyword>
<evidence type="ECO:0000256" key="5">
    <source>
        <dbReference type="ARBA" id="ARBA00022475"/>
    </source>
</evidence>
<dbReference type="GO" id="GO:0042277">
    <property type="term" value="F:peptide binding"/>
    <property type="evidence" value="ECO:0007669"/>
    <property type="project" value="TreeGrafter"/>
</dbReference>
<feature type="domain" description="ERAP1-like C-terminal" evidence="22">
    <location>
        <begin position="556"/>
        <end position="865"/>
    </location>
</feature>
<keyword evidence="8 18" id="KW-0479">Metal-binding</keyword>
<organism evidence="24 25">
    <name type="scientific">Adineta steineri</name>
    <dbReference type="NCBI Taxonomy" id="433720"/>
    <lineage>
        <taxon>Eukaryota</taxon>
        <taxon>Metazoa</taxon>
        <taxon>Spiralia</taxon>
        <taxon>Gnathifera</taxon>
        <taxon>Rotifera</taxon>
        <taxon>Eurotatoria</taxon>
        <taxon>Bdelloidea</taxon>
        <taxon>Adinetida</taxon>
        <taxon>Adinetidae</taxon>
        <taxon>Adineta</taxon>
    </lineage>
</organism>
<dbReference type="FunFam" id="1.10.390.10:FF:000016">
    <property type="entry name" value="Glutamyl aminopeptidase"/>
    <property type="match status" value="1"/>
</dbReference>
<sequence length="2704" mass="311303">MQSFSIDESDVETTRKSTYSVSKKLFWPVVLLSAAIFIVLLVLTIYFGVNQKSKNEVENGLTIVSTTTTISLPTTTTTTISPLPPVQRIPTNLQQLFYHLTITPDLIDESFAGTTYTIHIDYEGDVIRDLNGLYISDYVDINGQDGIFMASQMEPTYARGVFPCIDEPARKAIFIINIIHDSSYAVWSNGEIDRTETLSDGRIVTHFTPTLNMSTFLLAFIMAPKSDFACRPNLLINSKNITSRICGRADILSQLAYADEVAYKVLEFFNTYFDIDYPLPKIEHFAVPDFGGGAMENYGLLIYTEVGLFFDEKTVSTSRKQDITLLIAHEIAHQWFGNLVSPAWWNELWLKEGFATYMETLAADSVEPLWMQEEQFIVNKIFEFIEADSLPTSRPISIQSTNPADIFQLYDSITYEKGATVIRMMSMFLGAETFQHGIQTYLKALSYGSATQQQLWKYMSDAANNTINVEQIMEGWTRQAGYPIVEVNRVYNTDTPRMVISQRPFSLFSTTSKQDKWWIPFKYFNQTYTKELSGSEIIWLNDTSTTVNIITSDSDWILANPDYLSIYRTKYDTYNFHLIITQLQTNHKRIPTITRGALIDDTFALSRAGLMNITDAYELIRYLKSETDFVPWIAALKAMDQQEQLLADRNILVDVQKYFLELILPIYNTFGWTTIDHSTEWLRALLQPNIVSTVCQYGHRECVEAARNVYRRWYLNPTLNQIPADLRSVVYCTVVREGTQSEFNFLWTRLQTETIASETLNLLQGLACTQDSLLIIWFLDQHLIDDSIIRDQDLPWSIANVARSPRANQLAWNWIRNNWAVLFEKSGKSDNNLGQIIEAVSSRFVTVRQQEEFKAFADSIIDKGTASHQFQLSGDQINANIEWVTINLNSIIAFFRSNNESSVVNHRLPSDVVPIHYDLNVKPYLNITNDNLRFSNFNGRVRIHINVIRITDRIILHKRFITIQEPIEITGGLTVVSTTFNPDSDFFTIILNRSLQVNEQTNLTLNYIGELRNDTDGFYLSSYIRSSDKVRRYLVASQMEPIAARRALPCFDEPALKATYTITVEHEQQYRVWSNMPIESSTPQPNSWQLTQFQKTVPMSSYLLALVVADFDCLTRNNTGRFGNITTSVCAQSEKKDDLNYALEIATENIRDFEEQYQINYPLSKCDHIAVPDFDAGAMENFGCILYRETRLFYNNRTSSSANKQSVARVIAHELAHQWFGNLVSPAWWDDLWLNEGFARWMEIVGTDKVHPEWDLYEQFIFQNWLAVMQDDAVSFSHPVNMKLTNNNQLTSIFDTITYSKGSSLLRMMSNFMSNTTFNKGVTRYLERYLYSTAKQSDLWQALGEQMSIDNIHLPSNTSLDMIMSTWTNQMGYPYVQIIRDYVTGSVKAIQHQFLFDSTAQPPQSPHKYLWYIPLKFKSSSTSMSSITWFNQSQVDITMDIDVQSNEWLLANPNLLGFFRTNYDTQNWKMIIEQLKTDHTKLTVIERAGLVDDAFNLARANILQTSLVFDLLDYARSETEYIVWERIIAGLTYIEQMIALKSSDFILYEQFQSYVIDLIFPIYTQLGWQQQLSNITDKWLDTLHRDLILSTACRQNLDDCVQHSQSLFEQWFNQPSNNSIEANHRSVAYCTTVRLGGRAEFQFLLRQYQESNDPQEKARIQSALACTRDIQLIRYLLEIHVNPQLNIIRTQDALSGMRLVCRNFIAETECWEFIRSRWQQLFQQFGGSLSFVDLIKDVTARFNTEQQLGEFERFVEQTPASNIVAFQAVIERIRYNIQWIEKAKPNLAEWFMNRTMAIRLSSDWIPSQYDLHFDVRLRTIYPNNAEPDTSLVGHTRIIVHCNQMTNEFRIHMKQLQMFSVTLKRRDTSNNLIIDWTWISQSEILLCRLKERCVRNEEYLFDAQYTTKLSRDMAGFYLSQYNVKNTSTGDIITHNIAGTHMQPTLARTVFPCFDEPAFKAKFNISITHDPSFTVVRSNGAMLDGDQPILQADGRFLSRFEETPLMSTYLVAFVVTDFECVSDVTSTNITINVCGRPEAILNGEGDFALEVSRKVLPYYEESYNISYPLSKCDHFALPDFAIGGMENWGLITYRETALLYNNVTGSLADKRRVGEVVAHELAHQWFGDFVSPQWWNDLWLNEGFASWVEVLGLNYTNPEFHSFDTFVTATVHNALAMDSLFSSHPISVEVNHPDEINSIFDAISYDKGASILRMIYIVLSEPTFFHGISNYLNHFQYGNAVQDQLWAFLTNATNPLALAGNTVKTIMDTWTLQEGYPLLTVTRNQVDGSISLSQKRYLLDPYTSNQTSIYVNPFTSFPFQWYIPFNYITSAGLSSFDWLAPNQTRILSNIVSNTDWIVFNVDEFGFYRVNYDQSNWKLLTNELKTDRSSFSSVTRAQLIGDAFNLARSGDLNVTIALELATYLINETDYVPYSTFSNNIQYSILMFSQDDESITFKNMQKFIQILEQAKYETSGWLVDPNLQSSDYLTVQLRTLIIRDLCANGYVACVNDAVVQYRAWRTDPDTYAIAPDTRSIAYCQGIRNGTTADYEHMKELYKQTNDQVEKNRFGYALTCTRNVTLLEQLLNATLANDYIRLQDASRFINNIRLQPGGQKLAWRFISQQWLELVTKFGSVSFTLSDIVESVLEYVNTQQELTIVEQFMATTGDLSIAERAFQSSIEKIRANIRWMNTVGRDTSTWLNNYVQTN</sequence>
<dbReference type="EMBL" id="CAJOBB010003014">
    <property type="protein sequence ID" value="CAF4014775.1"/>
    <property type="molecule type" value="Genomic_DNA"/>
</dbReference>
<feature type="domain" description="Aminopeptidase N-like N-terminal" evidence="23">
    <location>
        <begin position="1806"/>
        <end position="2008"/>
    </location>
</feature>
<proteinExistence type="inferred from homology"/>
<evidence type="ECO:0000313" key="24">
    <source>
        <dbReference type="EMBL" id="CAF4014775.1"/>
    </source>
</evidence>
<evidence type="ECO:0000313" key="25">
    <source>
        <dbReference type="Proteomes" id="UP000663868"/>
    </source>
</evidence>
<evidence type="ECO:0000256" key="19">
    <source>
        <dbReference type="PIRSR" id="PIRSR634016-4"/>
    </source>
</evidence>
<keyword evidence="7 20" id="KW-0812">Transmembrane</keyword>
<dbReference type="SUPFAM" id="SSF55486">
    <property type="entry name" value="Metalloproteases ('zincins'), catalytic domain"/>
    <property type="match status" value="3"/>
</dbReference>
<evidence type="ECO:0000256" key="10">
    <source>
        <dbReference type="ARBA" id="ARBA00022833"/>
    </source>
</evidence>
<dbReference type="InterPro" id="IPR042097">
    <property type="entry name" value="Aminopeptidase_N-like_N_sf"/>
</dbReference>
<keyword evidence="10 18" id="KW-0862">Zinc</keyword>
<keyword evidence="16" id="KW-0325">Glycoprotein</keyword>
<feature type="domain" description="ERAP1-like C-terminal" evidence="22">
    <location>
        <begin position="2354"/>
        <end position="2681"/>
    </location>
</feature>
<dbReference type="Pfam" id="PF17900">
    <property type="entry name" value="Peptidase_M1_N"/>
    <property type="match status" value="3"/>
</dbReference>
<dbReference type="FunFam" id="2.60.40.1910:FF:000006">
    <property type="entry name" value="Aminopeptidase"/>
    <property type="match status" value="2"/>
</dbReference>
<dbReference type="Pfam" id="PF11838">
    <property type="entry name" value="ERAP1_C"/>
    <property type="match status" value="3"/>
</dbReference>
<evidence type="ECO:0000256" key="14">
    <source>
        <dbReference type="ARBA" id="ARBA00023136"/>
    </source>
</evidence>
<evidence type="ECO:0000256" key="12">
    <source>
        <dbReference type="ARBA" id="ARBA00022989"/>
    </source>
</evidence>
<keyword evidence="13" id="KW-0482">Metalloprotease</keyword>
<dbReference type="Gene3D" id="2.60.40.1910">
    <property type="match status" value="3"/>
</dbReference>
<dbReference type="PANTHER" id="PTHR11533:SF299">
    <property type="entry name" value="AMINOPEPTIDASE"/>
    <property type="match status" value="1"/>
</dbReference>
<keyword evidence="6" id="KW-0645">Protease</keyword>
<keyword evidence="4" id="KW-0031">Aminopeptidase</keyword>
<dbReference type="InterPro" id="IPR034016">
    <property type="entry name" value="M1_APN-typ"/>
</dbReference>
<dbReference type="InterPro" id="IPR050344">
    <property type="entry name" value="Peptidase_M1_aminopeptidases"/>
</dbReference>
<evidence type="ECO:0000256" key="9">
    <source>
        <dbReference type="ARBA" id="ARBA00022801"/>
    </source>
</evidence>
<evidence type="ECO:0000256" key="8">
    <source>
        <dbReference type="ARBA" id="ARBA00022723"/>
    </source>
</evidence>
<dbReference type="GO" id="GO:0008270">
    <property type="term" value="F:zinc ion binding"/>
    <property type="evidence" value="ECO:0007669"/>
    <property type="project" value="InterPro"/>
</dbReference>
<feature type="binding site" evidence="18">
    <location>
        <position position="1236"/>
    </location>
    <ligand>
        <name>Zn(2+)</name>
        <dbReference type="ChEBI" id="CHEBI:29105"/>
        <note>catalytic</note>
    </ligand>
</feature>
<keyword evidence="11" id="KW-0735">Signal-anchor</keyword>
<dbReference type="GO" id="GO:0005886">
    <property type="term" value="C:plasma membrane"/>
    <property type="evidence" value="ECO:0007669"/>
    <property type="project" value="UniProtKB-SubCell"/>
</dbReference>
<dbReference type="InterPro" id="IPR014782">
    <property type="entry name" value="Peptidase_M1_dom"/>
</dbReference>
<evidence type="ECO:0000256" key="20">
    <source>
        <dbReference type="SAM" id="Phobius"/>
    </source>
</evidence>
<name>A0A819PCN8_9BILA</name>
<evidence type="ECO:0000256" key="4">
    <source>
        <dbReference type="ARBA" id="ARBA00022438"/>
    </source>
</evidence>
<evidence type="ECO:0000256" key="7">
    <source>
        <dbReference type="ARBA" id="ARBA00022692"/>
    </source>
</evidence>
<evidence type="ECO:0000256" key="18">
    <source>
        <dbReference type="PIRSR" id="PIRSR634016-3"/>
    </source>
</evidence>
<accession>A0A819PCN8</accession>
<dbReference type="Pfam" id="PF01433">
    <property type="entry name" value="Peptidase_M1"/>
    <property type="match status" value="3"/>
</dbReference>
<feature type="domain" description="ERAP1-like C-terminal" evidence="22">
    <location>
        <begin position="1448"/>
        <end position="1774"/>
    </location>
</feature>
<evidence type="ECO:0000259" key="21">
    <source>
        <dbReference type="Pfam" id="PF01433"/>
    </source>
</evidence>
<feature type="binding site" evidence="18">
    <location>
        <position position="1217"/>
    </location>
    <ligand>
        <name>Zn(2+)</name>
        <dbReference type="ChEBI" id="CHEBI:29105"/>
        <note>catalytic</note>
    </ligand>
</feature>
<feature type="domain" description="Peptidase M1 membrane alanine aminopeptidase" evidence="21">
    <location>
        <begin position="257"/>
        <end position="476"/>
    </location>
</feature>
<dbReference type="Gene3D" id="1.25.50.20">
    <property type="match status" value="3"/>
</dbReference>
<dbReference type="FunFam" id="1.10.390.10:FF:000001">
    <property type="entry name" value="Aminopeptidase"/>
    <property type="match status" value="1"/>
</dbReference>
<dbReference type="FunFam" id="1.25.50.20:FF:000001">
    <property type="entry name" value="Aminopeptidase"/>
    <property type="match status" value="3"/>
</dbReference>
<gene>
    <name evidence="24" type="ORF">KXQ929_LOCUS29301</name>
</gene>
<evidence type="ECO:0000256" key="16">
    <source>
        <dbReference type="ARBA" id="ARBA00023180"/>
    </source>
</evidence>
<dbReference type="GO" id="GO:0006508">
    <property type="term" value="P:proteolysis"/>
    <property type="evidence" value="ECO:0007669"/>
    <property type="project" value="UniProtKB-KW"/>
</dbReference>
<comment type="subcellular location">
    <subcellularLocation>
        <location evidence="1">Cell membrane</location>
    </subcellularLocation>
    <subcellularLocation>
        <location evidence="2">Membrane</location>
        <topology evidence="2">Single-pass type II membrane protein</topology>
    </subcellularLocation>
</comment>
<evidence type="ECO:0000256" key="11">
    <source>
        <dbReference type="ARBA" id="ARBA00022968"/>
    </source>
</evidence>
<protein>
    <recommendedName>
        <fullName evidence="26">Aminopeptidase N</fullName>
    </recommendedName>
</protein>
<evidence type="ECO:0000256" key="1">
    <source>
        <dbReference type="ARBA" id="ARBA00004236"/>
    </source>
</evidence>
<dbReference type="Gene3D" id="2.60.40.1730">
    <property type="entry name" value="tricorn interacting facor f3 domain"/>
    <property type="match status" value="3"/>
</dbReference>
<keyword evidence="5" id="KW-1003">Cell membrane</keyword>
<evidence type="ECO:0000256" key="2">
    <source>
        <dbReference type="ARBA" id="ARBA00004606"/>
    </source>
</evidence>
<dbReference type="PRINTS" id="PR00756">
    <property type="entry name" value="ALADIPTASE"/>
</dbReference>
<dbReference type="GO" id="GO:0005615">
    <property type="term" value="C:extracellular space"/>
    <property type="evidence" value="ECO:0007669"/>
    <property type="project" value="TreeGrafter"/>
</dbReference>
<feature type="site" description="Transition state stabilizer" evidence="19">
    <location>
        <position position="1299"/>
    </location>
</feature>
<dbReference type="PANTHER" id="PTHR11533">
    <property type="entry name" value="PROTEASE M1 ZINC METALLOPROTEASE"/>
    <property type="match status" value="1"/>
</dbReference>
<dbReference type="CDD" id="cd09601">
    <property type="entry name" value="M1_APN-Q_like"/>
    <property type="match status" value="3"/>
</dbReference>
<dbReference type="GO" id="GO:0043171">
    <property type="term" value="P:peptide catabolic process"/>
    <property type="evidence" value="ECO:0007669"/>
    <property type="project" value="TreeGrafter"/>
</dbReference>
<dbReference type="InterPro" id="IPR027268">
    <property type="entry name" value="Peptidase_M4/M1_CTD_sf"/>
</dbReference>
<feature type="transmembrane region" description="Helical" evidence="20">
    <location>
        <begin position="25"/>
        <end position="49"/>
    </location>
</feature>
<dbReference type="InterPro" id="IPR024571">
    <property type="entry name" value="ERAP1-like_C_dom"/>
</dbReference>
<dbReference type="GO" id="GO:0005737">
    <property type="term" value="C:cytoplasm"/>
    <property type="evidence" value="ECO:0007669"/>
    <property type="project" value="TreeGrafter"/>
</dbReference>
<comment type="caution">
    <text evidence="24">The sequence shown here is derived from an EMBL/GenBank/DDBJ whole genome shotgun (WGS) entry which is preliminary data.</text>
</comment>
<evidence type="ECO:0000256" key="13">
    <source>
        <dbReference type="ARBA" id="ARBA00023049"/>
    </source>
</evidence>
<evidence type="ECO:0000259" key="22">
    <source>
        <dbReference type="Pfam" id="PF11838"/>
    </source>
</evidence>
<feature type="binding site" evidence="18">
    <location>
        <position position="1213"/>
    </location>
    <ligand>
        <name>Zn(2+)</name>
        <dbReference type="ChEBI" id="CHEBI:29105"/>
        <note>catalytic</note>
    </ligand>
</feature>
<feature type="active site" description="Proton acceptor" evidence="17">
    <location>
        <position position="1214"/>
    </location>
</feature>
<dbReference type="Gene3D" id="1.10.390.10">
    <property type="entry name" value="Neutral Protease Domain 2"/>
    <property type="match status" value="3"/>
</dbReference>
<feature type="domain" description="Aminopeptidase N-like N-terminal" evidence="23">
    <location>
        <begin position="100"/>
        <end position="217"/>
    </location>
</feature>
<feature type="domain" description="Peptidase M1 membrane alanine aminopeptidase" evidence="21">
    <location>
        <begin position="2045"/>
        <end position="2268"/>
    </location>
</feature>
<keyword evidence="14 20" id="KW-0472">Membrane</keyword>
<feature type="domain" description="Aminopeptidase N-like N-terminal" evidence="23">
    <location>
        <begin position="913"/>
        <end position="1103"/>
    </location>
</feature>
<evidence type="ECO:0000256" key="17">
    <source>
        <dbReference type="PIRSR" id="PIRSR634016-1"/>
    </source>
</evidence>
<feature type="domain" description="Peptidase M1 membrane alanine aminopeptidase" evidence="21">
    <location>
        <begin position="1141"/>
        <end position="1367"/>
    </location>
</feature>
<comment type="similarity">
    <text evidence="3">Belongs to the peptidase M1 family.</text>
</comment>
<evidence type="ECO:0000259" key="23">
    <source>
        <dbReference type="Pfam" id="PF17900"/>
    </source>
</evidence>
<dbReference type="InterPro" id="IPR045357">
    <property type="entry name" value="Aminopeptidase_N-like_N"/>
</dbReference>
<dbReference type="SUPFAM" id="SSF63737">
    <property type="entry name" value="Leukotriene A4 hydrolase N-terminal domain"/>
    <property type="match status" value="3"/>
</dbReference>
<dbReference type="GO" id="GO:0070006">
    <property type="term" value="F:metalloaminopeptidase activity"/>
    <property type="evidence" value="ECO:0007669"/>
    <property type="project" value="TreeGrafter"/>
</dbReference>
<keyword evidence="12 20" id="KW-1133">Transmembrane helix</keyword>